<dbReference type="Proteomes" id="UP001373714">
    <property type="component" value="Unassembled WGS sequence"/>
</dbReference>
<keyword evidence="1" id="KW-0732">Signal</keyword>
<dbReference type="EMBL" id="JAVHNS010000002">
    <property type="protein sequence ID" value="KAK6362236.1"/>
    <property type="molecule type" value="Genomic_DNA"/>
</dbReference>
<protein>
    <submittedName>
        <fullName evidence="2">Uncharacterized protein</fullName>
    </submittedName>
</protein>
<dbReference type="AlphaFoldDB" id="A0AAV9VMM0"/>
<proteinExistence type="predicted"/>
<feature type="signal peptide" evidence="1">
    <location>
        <begin position="1"/>
        <end position="19"/>
    </location>
</feature>
<evidence type="ECO:0000313" key="3">
    <source>
        <dbReference type="Proteomes" id="UP001373714"/>
    </source>
</evidence>
<name>A0AAV9VMM0_9PEZI</name>
<feature type="chain" id="PRO_5043844151" evidence="1">
    <location>
        <begin position="20"/>
        <end position="117"/>
    </location>
</feature>
<comment type="caution">
    <text evidence="2">The sequence shown here is derived from an EMBL/GenBank/DDBJ whole genome shotgun (WGS) entry which is preliminary data.</text>
</comment>
<reference evidence="2 3" key="1">
    <citation type="submission" date="2019-10" db="EMBL/GenBank/DDBJ databases">
        <authorList>
            <person name="Palmer J.M."/>
        </authorList>
    </citation>
    <scope>NUCLEOTIDE SEQUENCE [LARGE SCALE GENOMIC DNA]</scope>
    <source>
        <strain evidence="2 3">TWF730</strain>
    </source>
</reference>
<evidence type="ECO:0000313" key="2">
    <source>
        <dbReference type="EMBL" id="KAK6362236.1"/>
    </source>
</evidence>
<organism evidence="2 3">
    <name type="scientific">Orbilia blumenaviensis</name>
    <dbReference type="NCBI Taxonomy" id="1796055"/>
    <lineage>
        <taxon>Eukaryota</taxon>
        <taxon>Fungi</taxon>
        <taxon>Dikarya</taxon>
        <taxon>Ascomycota</taxon>
        <taxon>Pezizomycotina</taxon>
        <taxon>Orbiliomycetes</taxon>
        <taxon>Orbiliales</taxon>
        <taxon>Orbiliaceae</taxon>
        <taxon>Orbilia</taxon>
    </lineage>
</organism>
<evidence type="ECO:0000256" key="1">
    <source>
        <dbReference type="SAM" id="SignalP"/>
    </source>
</evidence>
<sequence length="117" mass="12309">MKISGIFFGLTLLLASASASPAMRRSAATAELRGRQVAAAPEQPTLEDGTPIPIKSTIKETILAQIPKLDLDPAVATFLENFPASGYEQISKMEDPQLTEAITALLSGQIPAGVTTE</sequence>
<keyword evidence="3" id="KW-1185">Reference proteome</keyword>
<accession>A0AAV9VMM0</accession>
<gene>
    <name evidence="2" type="ORF">TWF730_005932</name>
</gene>